<proteinExistence type="predicted"/>
<accession>A0A6J6XHE1</accession>
<evidence type="ECO:0000313" key="1">
    <source>
        <dbReference type="EMBL" id="CAB4795034.1"/>
    </source>
</evidence>
<dbReference type="EMBL" id="CAFBQT010000015">
    <property type="protein sequence ID" value="CAB5059976.1"/>
    <property type="molecule type" value="Genomic_DNA"/>
</dbReference>
<dbReference type="EMBL" id="CAFAAE010000132">
    <property type="protein sequence ID" value="CAB4795034.1"/>
    <property type="molecule type" value="Genomic_DNA"/>
</dbReference>
<organism evidence="1">
    <name type="scientific">freshwater metagenome</name>
    <dbReference type="NCBI Taxonomy" id="449393"/>
    <lineage>
        <taxon>unclassified sequences</taxon>
        <taxon>metagenomes</taxon>
        <taxon>ecological metagenomes</taxon>
    </lineage>
</organism>
<protein>
    <submittedName>
        <fullName evidence="1">Unannotated protein</fullName>
    </submittedName>
</protein>
<evidence type="ECO:0000313" key="2">
    <source>
        <dbReference type="EMBL" id="CAB5059976.1"/>
    </source>
</evidence>
<sequence>MLNVGVVNEGMAIHFAAEIPSVFTSPINIAATYPITNPPKIAIRPKKPREKAEMSAIDASVITPITGPAVKLFFAAPARLRPITITMVPVTTGGKSQSIQPVPEERTIKPITARITPVATTPPRAVAMPSLLTEAAIGAKKANEEPR</sequence>
<name>A0A6J6XHE1_9ZZZZ</name>
<dbReference type="AlphaFoldDB" id="A0A6J6XHE1"/>
<reference evidence="1" key="1">
    <citation type="submission" date="2020-05" db="EMBL/GenBank/DDBJ databases">
        <authorList>
            <person name="Chiriac C."/>
            <person name="Salcher M."/>
            <person name="Ghai R."/>
            <person name="Kavagutti S V."/>
        </authorList>
    </citation>
    <scope>NUCLEOTIDE SEQUENCE</scope>
</reference>
<gene>
    <name evidence="1" type="ORF">UFOPK2982_00836</name>
    <name evidence="2" type="ORF">UFOPK4355_00227</name>
</gene>